<dbReference type="Gene3D" id="3.40.50.2300">
    <property type="match status" value="2"/>
</dbReference>
<dbReference type="SUPFAM" id="SSF53822">
    <property type="entry name" value="Periplasmic binding protein-like I"/>
    <property type="match status" value="1"/>
</dbReference>
<evidence type="ECO:0000259" key="4">
    <source>
        <dbReference type="Pfam" id="PF13377"/>
    </source>
</evidence>
<dbReference type="Pfam" id="PF13377">
    <property type="entry name" value="Peripla_BP_3"/>
    <property type="match status" value="1"/>
</dbReference>
<keyword evidence="2" id="KW-0238">DNA-binding</keyword>
<evidence type="ECO:0000256" key="2">
    <source>
        <dbReference type="ARBA" id="ARBA00023125"/>
    </source>
</evidence>
<dbReference type="AlphaFoldDB" id="A0A645GJN1"/>
<feature type="domain" description="Transcriptional regulator LacI/GalR-like sensor" evidence="4">
    <location>
        <begin position="28"/>
        <end position="106"/>
    </location>
</feature>
<dbReference type="InterPro" id="IPR046335">
    <property type="entry name" value="LacI/GalR-like_sensor"/>
</dbReference>
<evidence type="ECO:0000313" key="5">
    <source>
        <dbReference type="EMBL" id="MPN24134.1"/>
    </source>
</evidence>
<evidence type="ECO:0000256" key="1">
    <source>
        <dbReference type="ARBA" id="ARBA00023015"/>
    </source>
</evidence>
<accession>A0A645GJN1</accession>
<evidence type="ECO:0000256" key="3">
    <source>
        <dbReference type="ARBA" id="ARBA00023163"/>
    </source>
</evidence>
<keyword evidence="3" id="KW-0804">Transcription</keyword>
<protein>
    <recommendedName>
        <fullName evidence="4">Transcriptional regulator LacI/GalR-like sensor domain-containing protein</fullName>
    </recommendedName>
</protein>
<keyword evidence="1" id="KW-0805">Transcription regulation</keyword>
<gene>
    <name evidence="5" type="ORF">SDC9_171528</name>
</gene>
<name>A0A645GJN1_9ZZZZ</name>
<organism evidence="5">
    <name type="scientific">bioreactor metagenome</name>
    <dbReference type="NCBI Taxonomy" id="1076179"/>
    <lineage>
        <taxon>unclassified sequences</taxon>
        <taxon>metagenomes</taxon>
        <taxon>ecological metagenomes</taxon>
    </lineage>
</organism>
<comment type="caution">
    <text evidence="5">The sequence shown here is derived from an EMBL/GenBank/DDBJ whole genome shotgun (WGS) entry which is preliminary data.</text>
</comment>
<dbReference type="GO" id="GO:0003677">
    <property type="term" value="F:DNA binding"/>
    <property type="evidence" value="ECO:0007669"/>
    <property type="project" value="UniProtKB-KW"/>
</dbReference>
<sequence>MAVLNSGLLAADGISALEKLAADRIEFDALAAVNAGIGEAIMLNLPRFNWRAPEHFSFYSGGAIPGFEDAVPLSTYYSPYRQMGKVAMEMLIDMIEERRDPAAVEQCKLPANYVDFQTI</sequence>
<proteinExistence type="predicted"/>
<dbReference type="InterPro" id="IPR028082">
    <property type="entry name" value="Peripla_BP_I"/>
</dbReference>
<dbReference type="EMBL" id="VSSQ01072862">
    <property type="protein sequence ID" value="MPN24134.1"/>
    <property type="molecule type" value="Genomic_DNA"/>
</dbReference>
<reference evidence="5" key="1">
    <citation type="submission" date="2019-08" db="EMBL/GenBank/DDBJ databases">
        <authorList>
            <person name="Kucharzyk K."/>
            <person name="Murdoch R.W."/>
            <person name="Higgins S."/>
            <person name="Loffler F."/>
        </authorList>
    </citation>
    <scope>NUCLEOTIDE SEQUENCE</scope>
</reference>